<protein>
    <submittedName>
        <fullName evidence="2">Uncharacterized protein</fullName>
    </submittedName>
</protein>
<evidence type="ECO:0000256" key="1">
    <source>
        <dbReference type="SAM" id="Phobius"/>
    </source>
</evidence>
<sequence>MISCDGGGAAAAEVSVATTTVKMRRDGHGNVEVGGDGGGSGGGGLRQNFFRIRGWAGGIEVITELVVVLIFTWWWLLDELPKLKTNAKLSPTLINKEVLGFEEANFLTASTLKVWKSPDLCGGKV</sequence>
<accession>A0AAD4YKJ3</accession>
<proteinExistence type="predicted"/>
<evidence type="ECO:0000313" key="2">
    <source>
        <dbReference type="EMBL" id="KAI5312561.1"/>
    </source>
</evidence>
<dbReference type="Proteomes" id="UP001054821">
    <property type="component" value="Chromosome 8"/>
</dbReference>
<name>A0AAD4YKJ3_PRUDU</name>
<keyword evidence="1" id="KW-0812">Transmembrane</keyword>
<keyword evidence="3" id="KW-1185">Reference proteome</keyword>
<dbReference type="EMBL" id="JAJFAZ020000008">
    <property type="protein sequence ID" value="KAI5312561.1"/>
    <property type="molecule type" value="Genomic_DNA"/>
</dbReference>
<keyword evidence="1" id="KW-0472">Membrane</keyword>
<evidence type="ECO:0000313" key="3">
    <source>
        <dbReference type="Proteomes" id="UP001054821"/>
    </source>
</evidence>
<organism evidence="2 3">
    <name type="scientific">Prunus dulcis</name>
    <name type="common">Almond</name>
    <name type="synonym">Amygdalus dulcis</name>
    <dbReference type="NCBI Taxonomy" id="3755"/>
    <lineage>
        <taxon>Eukaryota</taxon>
        <taxon>Viridiplantae</taxon>
        <taxon>Streptophyta</taxon>
        <taxon>Embryophyta</taxon>
        <taxon>Tracheophyta</taxon>
        <taxon>Spermatophyta</taxon>
        <taxon>Magnoliopsida</taxon>
        <taxon>eudicotyledons</taxon>
        <taxon>Gunneridae</taxon>
        <taxon>Pentapetalae</taxon>
        <taxon>rosids</taxon>
        <taxon>fabids</taxon>
        <taxon>Rosales</taxon>
        <taxon>Rosaceae</taxon>
        <taxon>Amygdaloideae</taxon>
        <taxon>Amygdaleae</taxon>
        <taxon>Prunus</taxon>
    </lineage>
</organism>
<reference evidence="2 3" key="1">
    <citation type="journal article" date="2022" name="G3 (Bethesda)">
        <title>Whole-genome sequence and methylome profiling of the almond [Prunus dulcis (Mill.) D.A. Webb] cultivar 'Nonpareil'.</title>
        <authorList>
            <person name="D'Amico-Willman K.M."/>
            <person name="Ouma W.Z."/>
            <person name="Meulia T."/>
            <person name="Sideli G.M."/>
            <person name="Gradziel T.M."/>
            <person name="Fresnedo-Ramirez J."/>
        </authorList>
    </citation>
    <scope>NUCLEOTIDE SEQUENCE [LARGE SCALE GENOMIC DNA]</scope>
    <source>
        <strain evidence="2">Clone GOH B32 T37-40</strain>
    </source>
</reference>
<comment type="caution">
    <text evidence="2">The sequence shown here is derived from an EMBL/GenBank/DDBJ whole genome shotgun (WGS) entry which is preliminary data.</text>
</comment>
<feature type="transmembrane region" description="Helical" evidence="1">
    <location>
        <begin position="55"/>
        <end position="76"/>
    </location>
</feature>
<dbReference type="AlphaFoldDB" id="A0AAD4YKJ3"/>
<gene>
    <name evidence="2" type="ORF">L3X38_041734</name>
</gene>
<keyword evidence="1" id="KW-1133">Transmembrane helix</keyword>